<dbReference type="GO" id="GO:0052621">
    <property type="term" value="F:diguanylate cyclase activity"/>
    <property type="evidence" value="ECO:0007669"/>
    <property type="project" value="UniProtKB-EC"/>
</dbReference>
<feature type="transmembrane region" description="Helical" evidence="2">
    <location>
        <begin position="18"/>
        <end position="39"/>
    </location>
</feature>
<proteinExistence type="predicted"/>
<name>A0A238D148_THIDL</name>
<dbReference type="CDD" id="cd01949">
    <property type="entry name" value="GGDEF"/>
    <property type="match status" value="1"/>
</dbReference>
<keyword evidence="2" id="KW-0472">Membrane</keyword>
<evidence type="ECO:0000256" key="2">
    <source>
        <dbReference type="SAM" id="Phobius"/>
    </source>
</evidence>
<evidence type="ECO:0000313" key="4">
    <source>
        <dbReference type="EMBL" id="SBP86996.1"/>
    </source>
</evidence>
<dbReference type="InterPro" id="IPR043128">
    <property type="entry name" value="Rev_trsase/Diguanyl_cyclase"/>
</dbReference>
<keyword evidence="2" id="KW-1133">Transmembrane helix</keyword>
<dbReference type="Pfam" id="PF00990">
    <property type="entry name" value="GGDEF"/>
    <property type="match status" value="1"/>
</dbReference>
<sequence>MLLMDATRQRTPHQSRNAFWSFVSMGFIVWSTAAFGYGFQSWRAVADQVWLQLDATSVLAKSVTQQNLKQYFRGFNFLDHHLKADAPAFEHADPQAIFALLRQFRRMYPDFDVIDVILPDGQVVADASKQDQRAVQPITEAYLRELRQRQDLHTTFPKDAASAAGLAVVRLGFAQRSASGAIAYDLVADIDLHRQIVSWLRPELASDMARHLQMGLVTRQGDLLGLWPEPTGPTIYAARLAAWFRLHALSPSPRHPLVVTPAHGVGPIYVDDSGTDRIAWSALAPLKGVPLETFVSVPRATVWDAWWQQVRLPLLEWALLGVLLALMALRLNKLQRLERQRTLRLEQAERTARQSSLFYAALAQTTQALMGHKAGDVSATFQDLATSLCVLLQARLVCVGRLPPERSWVDMAACAGPASDFAQHLQRNIDGNRPEGWNPGSQAITTGKPQHATIESPEFAPWRQRAQACGIAGVLSAAAGTQCGEAVLVCAYYSSESVIGPEAGQVFQRMADAFAECIDRQANIVKLERIERYRSARRKIQRGLLEATEAAGVYRILAQTLAAETGADVVEVFAPEGDMLKRRVIAGPLEQALSHLTDVSLQALARGEGAYMRARVWNARAPVLIQTPSADPKLSPRWREPALCDMGLLAGWPILAVDSGEPMGVVILVARDPHAIDEELQHLVTNILESAAIALRQVRDRQRIETLALTDALTGLPNRRSILEHIPQALARARNRHRQMAIGILDLDDFKTINDTWGHAAGDALLCEVSRRLQITLRGADAIARLGGDEFVVVLEDLVGPHDLSMVLDRLETELTAPYTLPGGQSTPMRISLGLTIYPSDDSTPDLLLGHADEALYDVKARKGSRRCGWQLWNPGASSDDHSDRCPAAHDGPAHDSLNLENDTACNAT</sequence>
<feature type="domain" description="GGDEF" evidence="3">
    <location>
        <begin position="738"/>
        <end position="875"/>
    </location>
</feature>
<dbReference type="NCBIfam" id="TIGR00254">
    <property type="entry name" value="GGDEF"/>
    <property type="match status" value="1"/>
</dbReference>
<feature type="compositionally biased region" description="Polar residues" evidence="1">
    <location>
        <begin position="899"/>
        <end position="909"/>
    </location>
</feature>
<dbReference type="PANTHER" id="PTHR46663:SF2">
    <property type="entry name" value="GGDEF DOMAIN-CONTAINING PROTEIN"/>
    <property type="match status" value="1"/>
</dbReference>
<dbReference type="InterPro" id="IPR052163">
    <property type="entry name" value="DGC-Regulatory_Protein"/>
</dbReference>
<organism evidence="4 5">
    <name type="scientific">Thiomonas delicata</name>
    <name type="common">Thiomonas cuprina</name>
    <dbReference type="NCBI Taxonomy" id="364030"/>
    <lineage>
        <taxon>Bacteria</taxon>
        <taxon>Pseudomonadati</taxon>
        <taxon>Pseudomonadota</taxon>
        <taxon>Betaproteobacteria</taxon>
        <taxon>Burkholderiales</taxon>
        <taxon>Thiomonas</taxon>
    </lineage>
</organism>
<dbReference type="InterPro" id="IPR029787">
    <property type="entry name" value="Nucleotide_cyclase"/>
</dbReference>
<keyword evidence="2" id="KW-0812">Transmembrane</keyword>
<keyword evidence="4" id="KW-0808">Transferase</keyword>
<dbReference type="EC" id="2.7.7.65" evidence="4"/>
<dbReference type="Gene3D" id="3.30.70.270">
    <property type="match status" value="1"/>
</dbReference>
<accession>A0A238D148</accession>
<evidence type="ECO:0000259" key="3">
    <source>
        <dbReference type="PROSITE" id="PS50887"/>
    </source>
</evidence>
<dbReference type="PROSITE" id="PS50887">
    <property type="entry name" value="GGDEF"/>
    <property type="match status" value="1"/>
</dbReference>
<gene>
    <name evidence="4" type="ORF">THIARS_50244</name>
</gene>
<dbReference type="Proteomes" id="UP000214566">
    <property type="component" value="Unassembled WGS sequence"/>
</dbReference>
<protein>
    <submittedName>
        <fullName evidence="4">Putative Diguanylate cyclase</fullName>
        <ecNumber evidence="4">2.7.7.65</ecNumber>
    </submittedName>
</protein>
<dbReference type="SUPFAM" id="SSF55781">
    <property type="entry name" value="GAF domain-like"/>
    <property type="match status" value="2"/>
</dbReference>
<dbReference type="InterPro" id="IPR000160">
    <property type="entry name" value="GGDEF_dom"/>
</dbReference>
<dbReference type="AlphaFoldDB" id="A0A238D148"/>
<dbReference type="Gene3D" id="3.30.450.40">
    <property type="match status" value="1"/>
</dbReference>
<dbReference type="SUPFAM" id="SSF55073">
    <property type="entry name" value="Nucleotide cyclase"/>
    <property type="match status" value="1"/>
</dbReference>
<keyword evidence="5" id="KW-1185">Reference proteome</keyword>
<feature type="compositionally biased region" description="Basic and acidic residues" evidence="1">
    <location>
        <begin position="879"/>
        <end position="894"/>
    </location>
</feature>
<keyword evidence="4" id="KW-0548">Nucleotidyltransferase</keyword>
<evidence type="ECO:0000256" key="1">
    <source>
        <dbReference type="SAM" id="MobiDB-lite"/>
    </source>
</evidence>
<dbReference type="InterPro" id="IPR029016">
    <property type="entry name" value="GAF-like_dom_sf"/>
</dbReference>
<feature type="region of interest" description="Disordered" evidence="1">
    <location>
        <begin position="876"/>
        <end position="909"/>
    </location>
</feature>
<evidence type="ECO:0000313" key="5">
    <source>
        <dbReference type="Proteomes" id="UP000214566"/>
    </source>
</evidence>
<dbReference type="PANTHER" id="PTHR46663">
    <property type="entry name" value="DIGUANYLATE CYCLASE DGCT-RELATED"/>
    <property type="match status" value="1"/>
</dbReference>
<reference evidence="4 5" key="1">
    <citation type="submission" date="2016-06" db="EMBL/GenBank/DDBJ databases">
        <authorList>
            <person name="Kjaerup R.B."/>
            <person name="Dalgaard T.S."/>
            <person name="Juul-Madsen H.R."/>
        </authorList>
    </citation>
    <scope>NUCLEOTIDE SEQUENCE [LARGE SCALE GENOMIC DNA]</scope>
    <source>
        <strain evidence="4 5">DSM 16361</strain>
    </source>
</reference>
<dbReference type="SMART" id="SM00267">
    <property type="entry name" value="GGDEF"/>
    <property type="match status" value="1"/>
</dbReference>
<dbReference type="EMBL" id="FLMQ01000045">
    <property type="protein sequence ID" value="SBP86996.1"/>
    <property type="molecule type" value="Genomic_DNA"/>
</dbReference>